<dbReference type="InterPro" id="IPR001173">
    <property type="entry name" value="Glyco_trans_2-like"/>
</dbReference>
<dbReference type="STRING" id="311180.SAMN04488050_104142"/>
<gene>
    <name evidence="2" type="ORF">SAMN04488050_104142</name>
</gene>
<dbReference type="SUPFAM" id="SSF53448">
    <property type="entry name" value="Nucleotide-diphospho-sugar transferases"/>
    <property type="match status" value="1"/>
</dbReference>
<dbReference type="Pfam" id="PF00535">
    <property type="entry name" value="Glycos_transf_2"/>
    <property type="match status" value="1"/>
</dbReference>
<dbReference type="InterPro" id="IPR050834">
    <property type="entry name" value="Glycosyltransf_2"/>
</dbReference>
<dbReference type="PANTHER" id="PTHR43685">
    <property type="entry name" value="GLYCOSYLTRANSFERASE"/>
    <property type="match status" value="1"/>
</dbReference>
<dbReference type="EMBL" id="FOZW01000004">
    <property type="protein sequence ID" value="SFS72379.1"/>
    <property type="molecule type" value="Genomic_DNA"/>
</dbReference>
<organism evidence="2 3">
    <name type="scientific">Alloyangia pacifica</name>
    <dbReference type="NCBI Taxonomy" id="311180"/>
    <lineage>
        <taxon>Bacteria</taxon>
        <taxon>Pseudomonadati</taxon>
        <taxon>Pseudomonadota</taxon>
        <taxon>Alphaproteobacteria</taxon>
        <taxon>Rhodobacterales</taxon>
        <taxon>Roseobacteraceae</taxon>
        <taxon>Alloyangia</taxon>
    </lineage>
</organism>
<accession>A0A1I6S5W7</accession>
<dbReference type="OrthoDB" id="153025at2"/>
<protein>
    <submittedName>
        <fullName evidence="2">Glycosyltransferase, GT2 family</fullName>
    </submittedName>
</protein>
<dbReference type="RefSeq" id="WP_092423552.1">
    <property type="nucleotide sequence ID" value="NZ_FNCL01000004.1"/>
</dbReference>
<dbReference type="Gene3D" id="3.90.550.10">
    <property type="entry name" value="Spore Coat Polysaccharide Biosynthesis Protein SpsA, Chain A"/>
    <property type="match status" value="1"/>
</dbReference>
<feature type="domain" description="Glycosyltransferase 2-like" evidence="1">
    <location>
        <begin position="7"/>
        <end position="137"/>
    </location>
</feature>
<dbReference type="GO" id="GO:0016740">
    <property type="term" value="F:transferase activity"/>
    <property type="evidence" value="ECO:0007669"/>
    <property type="project" value="UniProtKB-KW"/>
</dbReference>
<name>A0A1I6S5W7_9RHOB</name>
<dbReference type="Proteomes" id="UP000199392">
    <property type="component" value="Unassembled WGS sequence"/>
</dbReference>
<proteinExistence type="predicted"/>
<evidence type="ECO:0000259" key="1">
    <source>
        <dbReference type="Pfam" id="PF00535"/>
    </source>
</evidence>
<dbReference type="AlphaFoldDB" id="A0A1I6S5W7"/>
<dbReference type="InterPro" id="IPR029044">
    <property type="entry name" value="Nucleotide-diphossugar_trans"/>
</dbReference>
<dbReference type="PANTHER" id="PTHR43685:SF3">
    <property type="entry name" value="SLR2126 PROTEIN"/>
    <property type="match status" value="1"/>
</dbReference>
<evidence type="ECO:0000313" key="3">
    <source>
        <dbReference type="Proteomes" id="UP000199392"/>
    </source>
</evidence>
<reference evidence="3" key="1">
    <citation type="submission" date="2016-10" db="EMBL/GenBank/DDBJ databases">
        <authorList>
            <person name="Varghese N."/>
            <person name="Submissions S."/>
        </authorList>
    </citation>
    <scope>NUCLEOTIDE SEQUENCE [LARGE SCALE GENOMIC DNA]</scope>
    <source>
        <strain evidence="3">DSM 26894</strain>
    </source>
</reference>
<keyword evidence="2" id="KW-0808">Transferase</keyword>
<evidence type="ECO:0000313" key="2">
    <source>
        <dbReference type="EMBL" id="SFS72379.1"/>
    </source>
</evidence>
<keyword evidence="3" id="KW-1185">Reference proteome</keyword>
<sequence>MAVLPVSVVIVSRGRPAALDLCLTGVAQLDHPDFEVVVVTCPEGVAAIEARTDREHIKLVAFDEANISVARNLGIAQAAGEIIAFIDDDAVPEPLWLQHLCAPFADPAIAASGGFVRGRNGISFQWRARSVTSDLRERPLDLDVPGPHLPTLPEGETVKLQGTNMAHRRGPLAAMGGFDPAYRFYLDETDLDLRHAAAGHRVAVTPLAEVHHGYAPSDRRGADRTPRNLTEIGASIRCFLDRHCPTSRHGAAWARLREDQRDRLLRIMQRGPLGADDVLRLLRGLEKGWQQGAARATKDPLPTIGPALAPFRPYPGRPAAERVILAGRFWQRGALRRRAEQSASEGKIVTIFRFSPTALFHKQSFHEGGFWEQAGGLFGRSERSGKLLQFCRFSTRVRRENSRLEGARGRLPALPFPRP</sequence>